<accession>A0A371P823</accession>
<dbReference type="InterPro" id="IPR046366">
    <property type="entry name" value="MPAB"/>
</dbReference>
<dbReference type="Pfam" id="PF09995">
    <property type="entry name" value="MPAB_Lcp_cat"/>
    <property type="match status" value="1"/>
</dbReference>
<proteinExistence type="predicted"/>
<comment type="caution">
    <text evidence="2">The sequence shown here is derived from an EMBL/GenBank/DDBJ whole genome shotgun (WGS) entry which is preliminary data.</text>
</comment>
<organism evidence="2 3">
    <name type="scientific">Aeromicrobium endophyticum</name>
    <dbReference type="NCBI Taxonomy" id="2292704"/>
    <lineage>
        <taxon>Bacteria</taxon>
        <taxon>Bacillati</taxon>
        <taxon>Actinomycetota</taxon>
        <taxon>Actinomycetes</taxon>
        <taxon>Propionibacteriales</taxon>
        <taxon>Nocardioidaceae</taxon>
        <taxon>Aeromicrobium</taxon>
    </lineage>
</organism>
<dbReference type="GO" id="GO:0016491">
    <property type="term" value="F:oxidoreductase activity"/>
    <property type="evidence" value="ECO:0007669"/>
    <property type="project" value="InterPro"/>
</dbReference>
<sequence length="297" mass="34023">MRRRHWQQQIARLDPDSEYEQIARITAMHEFAWDSQQALSFALFRTYAVPTIGRLLHDTGEFTGAVQKRHDDTVIILETIAAEGMESPQGRAGVRRMNQMHGRYDISNDDMRYVLATFVVTPVRWIERYGWRPLLDAERIAGVRYYQRLGALMGIADVPADYQGFSDLMDAYERETYVFDPKARAVADSTLDLFVTFYPRPLRRAMRRFAIALLDDHLRETFGYPRPSRAMSALAHGSLVARGRLVRLLPPRRRPSRLSDTHRVRSYPGGFLVEHLGTFPDEPAEQAAQAAGKGIAR</sequence>
<name>A0A371P823_9ACTN</name>
<evidence type="ECO:0000259" key="1">
    <source>
        <dbReference type="Pfam" id="PF09995"/>
    </source>
</evidence>
<feature type="domain" description="ER-bound oxygenase mpaB/mpaB'/Rubber oxygenase catalytic" evidence="1">
    <location>
        <begin position="48"/>
        <end position="231"/>
    </location>
</feature>
<dbReference type="Proteomes" id="UP000265581">
    <property type="component" value="Unassembled WGS sequence"/>
</dbReference>
<dbReference type="InterPro" id="IPR018713">
    <property type="entry name" value="MPAB/Lcp_cat_dom"/>
</dbReference>
<evidence type="ECO:0000313" key="3">
    <source>
        <dbReference type="Proteomes" id="UP000265581"/>
    </source>
</evidence>
<dbReference type="PANTHER" id="PTHR36124:SF1">
    <property type="entry name" value="ER-BOUND OXYGENASE MPAB_MPAB'_RUBBER OXYGENASE CATALYTIC DOMAIN-CONTAINING PROTEIN"/>
    <property type="match status" value="1"/>
</dbReference>
<dbReference type="OrthoDB" id="836517at2"/>
<dbReference type="EMBL" id="QUBR01000001">
    <property type="protein sequence ID" value="REK72087.1"/>
    <property type="molecule type" value="Genomic_DNA"/>
</dbReference>
<keyword evidence="3" id="KW-1185">Reference proteome</keyword>
<evidence type="ECO:0000313" key="2">
    <source>
        <dbReference type="EMBL" id="REK72087.1"/>
    </source>
</evidence>
<dbReference type="AlphaFoldDB" id="A0A371P823"/>
<gene>
    <name evidence="2" type="ORF">DX116_00060</name>
</gene>
<protein>
    <submittedName>
        <fullName evidence="2">DUF2236 domain-containing protein</fullName>
    </submittedName>
</protein>
<dbReference type="PANTHER" id="PTHR36124">
    <property type="match status" value="1"/>
</dbReference>
<dbReference type="RefSeq" id="WP_119702222.1">
    <property type="nucleotide sequence ID" value="NZ_JBHSOI010000001.1"/>
</dbReference>
<reference evidence="2 3" key="1">
    <citation type="submission" date="2018-08" db="EMBL/GenBank/DDBJ databases">
        <title>Aeromicrobium sp. M2KJ-4, whole genome shotgun sequence.</title>
        <authorList>
            <person name="Tuo L."/>
        </authorList>
    </citation>
    <scope>NUCLEOTIDE SEQUENCE [LARGE SCALE GENOMIC DNA]</scope>
    <source>
        <strain evidence="2 3">M2KJ-4</strain>
    </source>
</reference>